<reference evidence="2" key="1">
    <citation type="journal article" date="2014" name="Int. J. Syst. Evol. Microbiol.">
        <title>Complete genome sequence of Corynebacterium casei LMG S-19264T (=DSM 44701T), isolated from a smear-ripened cheese.</title>
        <authorList>
            <consortium name="US DOE Joint Genome Institute (JGI-PGF)"/>
            <person name="Walter F."/>
            <person name="Albersmeier A."/>
            <person name="Kalinowski J."/>
            <person name="Ruckert C."/>
        </authorList>
    </citation>
    <scope>NUCLEOTIDE SEQUENCE</scope>
    <source>
        <strain evidence="2">CGMCC 1.15095</strain>
    </source>
</reference>
<reference evidence="2" key="2">
    <citation type="submission" date="2020-09" db="EMBL/GenBank/DDBJ databases">
        <authorList>
            <person name="Sun Q."/>
            <person name="Zhou Y."/>
        </authorList>
    </citation>
    <scope>NUCLEOTIDE SEQUENCE</scope>
    <source>
        <strain evidence="2">CGMCC 1.15095</strain>
    </source>
</reference>
<evidence type="ECO:0000313" key="2">
    <source>
        <dbReference type="EMBL" id="GGB87976.1"/>
    </source>
</evidence>
<keyword evidence="3" id="KW-1185">Reference proteome</keyword>
<feature type="chain" id="PRO_5036907596" evidence="1">
    <location>
        <begin position="27"/>
        <end position="98"/>
    </location>
</feature>
<name>A0A916TPB1_9SPHN</name>
<dbReference type="Proteomes" id="UP000608154">
    <property type="component" value="Unassembled WGS sequence"/>
</dbReference>
<proteinExistence type="predicted"/>
<comment type="caution">
    <text evidence="2">The sequence shown here is derived from an EMBL/GenBank/DDBJ whole genome shotgun (WGS) entry which is preliminary data.</text>
</comment>
<protein>
    <submittedName>
        <fullName evidence="2">Uncharacterized protein</fullName>
    </submittedName>
</protein>
<sequence>MNKSRRVVFSAIIAATIGLLPASAFAQSATPEEVWQSGVRYLKVTNTSGMNTPATKLYCSILAADGSWASLYLTPGQYIYKAIHPAMAAQWNCTPVPW</sequence>
<gene>
    <name evidence="2" type="ORF">GCM10011494_02900</name>
</gene>
<accession>A0A916TPB1</accession>
<keyword evidence="1" id="KW-0732">Signal</keyword>
<dbReference type="AlphaFoldDB" id="A0A916TPB1"/>
<dbReference type="EMBL" id="BMHK01000001">
    <property type="protein sequence ID" value="GGB87976.1"/>
    <property type="molecule type" value="Genomic_DNA"/>
</dbReference>
<organism evidence="2 3">
    <name type="scientific">Novosphingobium endophyticum</name>
    <dbReference type="NCBI Taxonomy" id="1955250"/>
    <lineage>
        <taxon>Bacteria</taxon>
        <taxon>Pseudomonadati</taxon>
        <taxon>Pseudomonadota</taxon>
        <taxon>Alphaproteobacteria</taxon>
        <taxon>Sphingomonadales</taxon>
        <taxon>Sphingomonadaceae</taxon>
        <taxon>Novosphingobium</taxon>
    </lineage>
</organism>
<feature type="signal peptide" evidence="1">
    <location>
        <begin position="1"/>
        <end position="26"/>
    </location>
</feature>
<dbReference type="RefSeq" id="WP_188767491.1">
    <property type="nucleotide sequence ID" value="NZ_BMHK01000001.1"/>
</dbReference>
<evidence type="ECO:0000256" key="1">
    <source>
        <dbReference type="SAM" id="SignalP"/>
    </source>
</evidence>
<evidence type="ECO:0000313" key="3">
    <source>
        <dbReference type="Proteomes" id="UP000608154"/>
    </source>
</evidence>